<evidence type="ECO:0000256" key="6">
    <source>
        <dbReference type="ARBA" id="ARBA00022840"/>
    </source>
</evidence>
<gene>
    <name evidence="8" type="primary">tilS</name>
    <name evidence="10" type="ORF">SAMN04488559_10835</name>
</gene>
<protein>
    <recommendedName>
        <fullName evidence="8">tRNA(Ile)-lysidine synthase</fullName>
        <ecNumber evidence="8">6.3.4.19</ecNumber>
    </recommendedName>
    <alternativeName>
        <fullName evidence="8">tRNA(Ile)-2-lysyl-cytidine synthase</fullName>
    </alternativeName>
    <alternativeName>
        <fullName evidence="8">tRNA(Ile)-lysidine synthetase</fullName>
    </alternativeName>
</protein>
<dbReference type="RefSeq" id="WP_092651992.1">
    <property type="nucleotide sequence ID" value="NZ_FOHA01000008.1"/>
</dbReference>
<evidence type="ECO:0000256" key="3">
    <source>
        <dbReference type="ARBA" id="ARBA00022598"/>
    </source>
</evidence>
<dbReference type="Gene3D" id="3.40.50.620">
    <property type="entry name" value="HUPs"/>
    <property type="match status" value="1"/>
</dbReference>
<dbReference type="SUPFAM" id="SSF56037">
    <property type="entry name" value="PheT/TilS domain"/>
    <property type="match status" value="1"/>
</dbReference>
<comment type="catalytic activity">
    <reaction evidence="7 8">
        <text>cytidine(34) in tRNA(Ile2) + L-lysine + ATP = lysidine(34) in tRNA(Ile2) + AMP + diphosphate + H(+)</text>
        <dbReference type="Rhea" id="RHEA:43744"/>
        <dbReference type="Rhea" id="RHEA-COMP:10625"/>
        <dbReference type="Rhea" id="RHEA-COMP:10670"/>
        <dbReference type="ChEBI" id="CHEBI:15378"/>
        <dbReference type="ChEBI" id="CHEBI:30616"/>
        <dbReference type="ChEBI" id="CHEBI:32551"/>
        <dbReference type="ChEBI" id="CHEBI:33019"/>
        <dbReference type="ChEBI" id="CHEBI:82748"/>
        <dbReference type="ChEBI" id="CHEBI:83665"/>
        <dbReference type="ChEBI" id="CHEBI:456215"/>
        <dbReference type="EC" id="6.3.4.19"/>
    </reaction>
</comment>
<feature type="domain" description="Lysidine-tRNA(Ile) synthetase C-terminal" evidence="9">
    <location>
        <begin position="380"/>
        <end position="456"/>
    </location>
</feature>
<keyword evidence="6 8" id="KW-0067">ATP-binding</keyword>
<dbReference type="GO" id="GO:0005524">
    <property type="term" value="F:ATP binding"/>
    <property type="evidence" value="ECO:0007669"/>
    <property type="project" value="UniProtKB-UniRule"/>
</dbReference>
<dbReference type="SMART" id="SM00977">
    <property type="entry name" value="TilS_C"/>
    <property type="match status" value="1"/>
</dbReference>
<dbReference type="Pfam" id="PF09179">
    <property type="entry name" value="TilS"/>
    <property type="match status" value="1"/>
</dbReference>
<dbReference type="Pfam" id="PF01171">
    <property type="entry name" value="ATP_bind_3"/>
    <property type="match status" value="1"/>
</dbReference>
<name>A0A1H9SMT2_9LACT</name>
<comment type="function">
    <text evidence="8">Ligates lysine onto the cytidine present at position 34 of the AUA codon-specific tRNA(Ile) that contains the anticodon CAU, in an ATP-dependent manner. Cytidine is converted to lysidine, thus changing the amino acid specificity of the tRNA from methionine to isoleucine.</text>
</comment>
<dbReference type="Pfam" id="PF11734">
    <property type="entry name" value="TilS_C"/>
    <property type="match status" value="1"/>
</dbReference>
<accession>A0A1H9SMT2</accession>
<dbReference type="AlphaFoldDB" id="A0A1H9SMT2"/>
<dbReference type="InterPro" id="IPR012795">
    <property type="entry name" value="tRNA_Ile_lys_synt_N"/>
</dbReference>
<dbReference type="OrthoDB" id="9807403at2"/>
<comment type="subcellular location">
    <subcellularLocation>
        <location evidence="1 8">Cytoplasm</location>
    </subcellularLocation>
</comment>
<dbReference type="GO" id="GO:0005737">
    <property type="term" value="C:cytoplasm"/>
    <property type="evidence" value="ECO:0007669"/>
    <property type="project" value="UniProtKB-SubCell"/>
</dbReference>
<keyword evidence="2 8" id="KW-0963">Cytoplasm</keyword>
<dbReference type="Proteomes" id="UP000198948">
    <property type="component" value="Unassembled WGS sequence"/>
</dbReference>
<dbReference type="InterPro" id="IPR012796">
    <property type="entry name" value="Lysidine-tRNA-synth_C"/>
</dbReference>
<evidence type="ECO:0000259" key="9">
    <source>
        <dbReference type="SMART" id="SM00977"/>
    </source>
</evidence>
<dbReference type="GO" id="GO:0006400">
    <property type="term" value="P:tRNA modification"/>
    <property type="evidence" value="ECO:0007669"/>
    <property type="project" value="UniProtKB-UniRule"/>
</dbReference>
<dbReference type="SUPFAM" id="SSF52402">
    <property type="entry name" value="Adenine nucleotide alpha hydrolases-like"/>
    <property type="match status" value="1"/>
</dbReference>
<dbReference type="PANTHER" id="PTHR43033">
    <property type="entry name" value="TRNA(ILE)-LYSIDINE SYNTHASE-RELATED"/>
    <property type="match status" value="1"/>
</dbReference>
<evidence type="ECO:0000256" key="4">
    <source>
        <dbReference type="ARBA" id="ARBA00022694"/>
    </source>
</evidence>
<keyword evidence="4 8" id="KW-0819">tRNA processing</keyword>
<evidence type="ECO:0000313" key="10">
    <source>
        <dbReference type="EMBL" id="SER86224.1"/>
    </source>
</evidence>
<organism evidence="10 11">
    <name type="scientific">Isobaculum melis</name>
    <dbReference type="NCBI Taxonomy" id="142588"/>
    <lineage>
        <taxon>Bacteria</taxon>
        <taxon>Bacillati</taxon>
        <taxon>Bacillota</taxon>
        <taxon>Bacilli</taxon>
        <taxon>Lactobacillales</taxon>
        <taxon>Carnobacteriaceae</taxon>
        <taxon>Isobaculum</taxon>
    </lineage>
</organism>
<dbReference type="GO" id="GO:0032267">
    <property type="term" value="F:tRNA(Ile)-lysidine synthase activity"/>
    <property type="evidence" value="ECO:0007669"/>
    <property type="project" value="UniProtKB-EC"/>
</dbReference>
<evidence type="ECO:0000256" key="7">
    <source>
        <dbReference type="ARBA" id="ARBA00048539"/>
    </source>
</evidence>
<sequence>MSLLQQFITQLKQSTSIKKESKLLLAVSGGVDSMVMLDLFQQLPAAILPAFAVVHIQHQLRDDDQLELAYLKQYCEQHQLSFYSKKWEKADQPISGIEAAARTFRYQVFHEIMAEHHYTHLVLAHHGEDQIETILMKLTRGSSLPGIAAMQTERPFFNQQLVRPMLSFSKTTLYDYAKTYGVTYFEDKSNTDLVYTRNRYRQGMLPFLKEENTQVIAHFQQFSEALHDVLAIATPVIQEQLKQVQLSNKNRLSIEKILQLPTYFHRLLLGEWLQQQLTPKEVPFNQEQLQQIERLIQSGGPNQSIDLADGYQVKRNYQSVELCKGITHKPIQSTSFSLAFGETIELPNGQKITLTDTAHFQAKKNEQVIYLAKDALALPLTIRHRVPGDRMTLKGLTTGSKKIKDIFIDQKIPKEMREQAYLILDREKKVICLLNYKESRLSIAQETDKIQYILIISKMDE</sequence>
<evidence type="ECO:0000313" key="11">
    <source>
        <dbReference type="Proteomes" id="UP000198948"/>
    </source>
</evidence>
<evidence type="ECO:0000256" key="8">
    <source>
        <dbReference type="HAMAP-Rule" id="MF_01161"/>
    </source>
</evidence>
<evidence type="ECO:0000256" key="2">
    <source>
        <dbReference type="ARBA" id="ARBA00022490"/>
    </source>
</evidence>
<keyword evidence="3 8" id="KW-0436">Ligase</keyword>
<feature type="binding site" evidence="8">
    <location>
        <begin position="28"/>
        <end position="33"/>
    </location>
    <ligand>
        <name>ATP</name>
        <dbReference type="ChEBI" id="CHEBI:30616"/>
    </ligand>
</feature>
<evidence type="ECO:0000256" key="1">
    <source>
        <dbReference type="ARBA" id="ARBA00004496"/>
    </source>
</evidence>
<dbReference type="NCBIfam" id="TIGR02432">
    <property type="entry name" value="lysidine_TilS_N"/>
    <property type="match status" value="1"/>
</dbReference>
<dbReference type="CDD" id="cd01992">
    <property type="entry name" value="TilS_N"/>
    <property type="match status" value="1"/>
</dbReference>
<reference evidence="10 11" key="1">
    <citation type="submission" date="2016-10" db="EMBL/GenBank/DDBJ databases">
        <authorList>
            <person name="de Groot N.N."/>
        </authorList>
    </citation>
    <scope>NUCLEOTIDE SEQUENCE [LARGE SCALE GENOMIC DNA]</scope>
    <source>
        <strain evidence="10 11">DSM 13760</strain>
    </source>
</reference>
<evidence type="ECO:0000256" key="5">
    <source>
        <dbReference type="ARBA" id="ARBA00022741"/>
    </source>
</evidence>
<keyword evidence="5 8" id="KW-0547">Nucleotide-binding</keyword>
<dbReference type="EC" id="6.3.4.19" evidence="8"/>
<dbReference type="InterPro" id="IPR012094">
    <property type="entry name" value="tRNA_Ile_lys_synt"/>
</dbReference>
<comment type="similarity">
    <text evidence="8">Belongs to the tRNA(Ile)-lysidine synthase family.</text>
</comment>
<dbReference type="InterPro" id="IPR015262">
    <property type="entry name" value="tRNA_Ile_lys_synt_subst-bd"/>
</dbReference>
<dbReference type="STRING" id="142588.SAMN04488559_10835"/>
<dbReference type="NCBIfam" id="TIGR02433">
    <property type="entry name" value="lysidine_TilS_C"/>
    <property type="match status" value="1"/>
</dbReference>
<dbReference type="InterPro" id="IPR014729">
    <property type="entry name" value="Rossmann-like_a/b/a_fold"/>
</dbReference>
<dbReference type="EMBL" id="FOHA01000008">
    <property type="protein sequence ID" value="SER86224.1"/>
    <property type="molecule type" value="Genomic_DNA"/>
</dbReference>
<dbReference type="PANTHER" id="PTHR43033:SF1">
    <property type="entry name" value="TRNA(ILE)-LYSIDINE SYNTHASE-RELATED"/>
    <property type="match status" value="1"/>
</dbReference>
<dbReference type="InterPro" id="IPR011063">
    <property type="entry name" value="TilS/TtcA_N"/>
</dbReference>
<dbReference type="HAMAP" id="MF_01161">
    <property type="entry name" value="tRNA_Ile_lys_synt"/>
    <property type="match status" value="1"/>
</dbReference>
<keyword evidence="11" id="KW-1185">Reference proteome</keyword>
<comment type="domain">
    <text evidence="8">The N-terminal region contains the highly conserved SGGXDS motif, predicted to be a P-loop motif involved in ATP binding.</text>
</comment>
<proteinExistence type="inferred from homology"/>